<evidence type="ECO:0000313" key="6">
    <source>
        <dbReference type="EMBL" id="RMZ20519.1"/>
    </source>
</evidence>
<dbReference type="GO" id="GO:0044550">
    <property type="term" value="P:secondary metabolite biosynthetic process"/>
    <property type="evidence" value="ECO:0007669"/>
    <property type="project" value="TreeGrafter"/>
</dbReference>
<dbReference type="InterPro" id="IPR000172">
    <property type="entry name" value="GMC_OxRdtase_N"/>
</dbReference>
<gene>
    <name evidence="6" type="ORF">D0859_15477</name>
</gene>
<reference evidence="6 7" key="1">
    <citation type="journal article" date="2018" name="BMC Genomics">
        <title>Genomic evidence for intraspecific hybridization in a clonal and extremely halotolerant yeast.</title>
        <authorList>
            <person name="Gostincar C."/>
            <person name="Stajich J.E."/>
            <person name="Zupancic J."/>
            <person name="Zalar P."/>
            <person name="Gunde-Cimerman N."/>
        </authorList>
    </citation>
    <scope>NUCLEOTIDE SEQUENCE [LARGE SCALE GENOMIC DNA]</scope>
    <source>
        <strain evidence="6 7">EXF-120</strain>
    </source>
</reference>
<keyword evidence="2" id="KW-0325">Glycoprotein</keyword>
<dbReference type="PANTHER" id="PTHR11552">
    <property type="entry name" value="GLUCOSE-METHANOL-CHOLINE GMC OXIDOREDUCTASE"/>
    <property type="match status" value="1"/>
</dbReference>
<dbReference type="Pfam" id="PF00732">
    <property type="entry name" value="GMC_oxred_N"/>
    <property type="match status" value="1"/>
</dbReference>
<feature type="domain" description="Glucose-methanol-choline oxidoreductase N-terminal" evidence="5">
    <location>
        <begin position="339"/>
        <end position="353"/>
    </location>
</feature>
<dbReference type="Gene3D" id="3.30.560.10">
    <property type="entry name" value="Glucose Oxidase, domain 3"/>
    <property type="match status" value="1"/>
</dbReference>
<keyword evidence="4" id="KW-0274">FAD</keyword>
<dbReference type="GO" id="GO:0050660">
    <property type="term" value="F:flavin adenine dinucleotide binding"/>
    <property type="evidence" value="ECO:0007669"/>
    <property type="project" value="InterPro"/>
</dbReference>
<dbReference type="AlphaFoldDB" id="A0A3M7I4W1"/>
<keyword evidence="4" id="KW-0285">Flavoprotein</keyword>
<feature type="binding site" evidence="4">
    <location>
        <begin position="617"/>
        <end position="618"/>
    </location>
    <ligand>
        <name>FAD</name>
        <dbReference type="ChEBI" id="CHEBI:57692"/>
    </ligand>
</feature>
<sequence>MLCDFVRRAVLTSLFAAAINAQYEPQFASNGSSAFHERLEALGLLGSHFGTVDVPQTFDYIVVGGGTAGLTIARRLAEHHSVAVIEAGSFYEINNANLTEIPAQASYYLGKDPALRNPLIDWNQHTTPQEGLLGNPVLYPQGRTLGGGSTRNFLWYQRGSAGSYSKWADEVGDDSYTFENFLEYFKKSVDFTPLANGTRPTNATPKYDKSYFSSSGGPLQVSFPEFASPSASWLALGLDAIGLSELPACMMDGNLLGWAWITNTIDPHLQIRSTSERSFLREAIRKTYNLLVYQNTLAKKIHFTSDGVANAVEIEAAAYGSGSVTYTLNATKEVIVSAGTFRSPQLLMVSGIGPAETLRENSIDVIADRPGVGQNLWDHLFFGPAYEVNTVTHSWLANPEYAAQAANEYITNHTGILTNVGGDLIAFEKLPNGTVSNATRSDLDNTFGSDWPDIELLSLDAYTGTLNDFLGGAPDMKNYTAMCVALVAPFSRGNVSISSNDTAIHPLVNPNWLTDSRDQEVAVAGFKRARALFEAHGVQPVLVGSEAYPGRNVSSDDEILAMLRASSDTIHHAAGTCRMGKPDDSMAVLDSHARVMGVHGLRVVDASAFPLLPPGHPQSTVYALAEKIAADILRKKMNESDRIASADDHRCL</sequence>
<dbReference type="VEuPathDB" id="FungiDB:BTJ68_01027"/>
<dbReference type="InterPro" id="IPR007867">
    <property type="entry name" value="GMC_OxRtase_C"/>
</dbReference>
<dbReference type="PROSITE" id="PS00624">
    <property type="entry name" value="GMC_OXRED_2"/>
    <property type="match status" value="1"/>
</dbReference>
<dbReference type="EMBL" id="QWIT01000794">
    <property type="protein sequence ID" value="RMZ20519.1"/>
    <property type="molecule type" value="Genomic_DNA"/>
</dbReference>
<dbReference type="SUPFAM" id="SSF54373">
    <property type="entry name" value="FAD-linked reductases, C-terminal domain"/>
    <property type="match status" value="1"/>
</dbReference>
<dbReference type="OrthoDB" id="269227at2759"/>
<dbReference type="PANTHER" id="PTHR11552:SF138">
    <property type="entry name" value="DEHYDROGENASE PKFF-RELATED"/>
    <property type="match status" value="1"/>
</dbReference>
<organism evidence="6 7">
    <name type="scientific">Hortaea werneckii</name>
    <name type="common">Black yeast</name>
    <name type="synonym">Cladosporium werneckii</name>
    <dbReference type="NCBI Taxonomy" id="91943"/>
    <lineage>
        <taxon>Eukaryota</taxon>
        <taxon>Fungi</taxon>
        <taxon>Dikarya</taxon>
        <taxon>Ascomycota</taxon>
        <taxon>Pezizomycotina</taxon>
        <taxon>Dothideomycetes</taxon>
        <taxon>Dothideomycetidae</taxon>
        <taxon>Mycosphaerellales</taxon>
        <taxon>Teratosphaeriaceae</taxon>
        <taxon>Hortaea</taxon>
    </lineage>
</organism>
<dbReference type="Pfam" id="PF05199">
    <property type="entry name" value="GMC_oxred_C"/>
    <property type="match status" value="1"/>
</dbReference>
<dbReference type="InterPro" id="IPR012132">
    <property type="entry name" value="GMC_OxRdtase"/>
</dbReference>
<comment type="cofactor">
    <cofactor evidence="4">
        <name>FAD</name>
        <dbReference type="ChEBI" id="CHEBI:57692"/>
    </cofactor>
</comment>
<evidence type="ECO:0000259" key="5">
    <source>
        <dbReference type="PROSITE" id="PS00624"/>
    </source>
</evidence>
<feature type="active site" description="Proton donor" evidence="3">
    <location>
        <position position="572"/>
    </location>
</feature>
<comment type="similarity">
    <text evidence="1">Belongs to the GMC oxidoreductase family.</text>
</comment>
<name>A0A3M7I4W1_HORWE</name>
<dbReference type="PIRSF" id="PIRSF000137">
    <property type="entry name" value="Alcohol_oxidase"/>
    <property type="match status" value="1"/>
</dbReference>
<comment type="caution">
    <text evidence="6">The sequence shown here is derived from an EMBL/GenBank/DDBJ whole genome shotgun (WGS) entry which is preliminary data.</text>
</comment>
<proteinExistence type="inferred from homology"/>
<dbReference type="Gene3D" id="3.50.50.60">
    <property type="entry name" value="FAD/NAD(P)-binding domain"/>
    <property type="match status" value="1"/>
</dbReference>
<dbReference type="InterPro" id="IPR036188">
    <property type="entry name" value="FAD/NAD-bd_sf"/>
</dbReference>
<dbReference type="GO" id="GO:0016614">
    <property type="term" value="F:oxidoreductase activity, acting on CH-OH group of donors"/>
    <property type="evidence" value="ECO:0007669"/>
    <property type="project" value="InterPro"/>
</dbReference>
<evidence type="ECO:0000313" key="7">
    <source>
        <dbReference type="Proteomes" id="UP000281677"/>
    </source>
</evidence>
<dbReference type="SUPFAM" id="SSF51905">
    <property type="entry name" value="FAD/NAD(P)-binding domain"/>
    <property type="match status" value="1"/>
</dbReference>
<evidence type="ECO:0000256" key="2">
    <source>
        <dbReference type="ARBA" id="ARBA00023180"/>
    </source>
</evidence>
<accession>A0A3M7I4W1</accession>
<evidence type="ECO:0000256" key="3">
    <source>
        <dbReference type="PIRSR" id="PIRSR000137-1"/>
    </source>
</evidence>
<dbReference type="Proteomes" id="UP000281677">
    <property type="component" value="Unassembled WGS sequence"/>
</dbReference>
<protein>
    <recommendedName>
        <fullName evidence="5">Glucose-methanol-choline oxidoreductase N-terminal domain-containing protein</fullName>
    </recommendedName>
</protein>
<evidence type="ECO:0000256" key="4">
    <source>
        <dbReference type="PIRSR" id="PIRSR000137-2"/>
    </source>
</evidence>
<feature type="active site" description="Proton acceptor" evidence="3">
    <location>
        <position position="616"/>
    </location>
</feature>
<evidence type="ECO:0000256" key="1">
    <source>
        <dbReference type="ARBA" id="ARBA00010790"/>
    </source>
</evidence>